<organism evidence="1 2">
    <name type="scientific">Tribolium castaneum</name>
    <name type="common">Red flour beetle</name>
    <dbReference type="NCBI Taxonomy" id="7070"/>
    <lineage>
        <taxon>Eukaryota</taxon>
        <taxon>Metazoa</taxon>
        <taxon>Ecdysozoa</taxon>
        <taxon>Arthropoda</taxon>
        <taxon>Hexapoda</taxon>
        <taxon>Insecta</taxon>
        <taxon>Pterygota</taxon>
        <taxon>Neoptera</taxon>
        <taxon>Endopterygota</taxon>
        <taxon>Coleoptera</taxon>
        <taxon>Polyphaga</taxon>
        <taxon>Cucujiformia</taxon>
        <taxon>Tenebrionidae</taxon>
        <taxon>Tenebrionidae incertae sedis</taxon>
        <taxon>Tribolium</taxon>
    </lineage>
</organism>
<gene>
    <name evidence="1" type="primary">AUGUSTUS-3.0.2_31199</name>
    <name evidence="1" type="ORF">TcasGA2_TC031199</name>
</gene>
<dbReference type="AlphaFoldDB" id="A0A139WE86"/>
<dbReference type="EMBL" id="KQ971354">
    <property type="protein sequence ID" value="KYB26270.1"/>
    <property type="molecule type" value="Genomic_DNA"/>
</dbReference>
<reference evidence="1 2" key="1">
    <citation type="journal article" date="2008" name="Nature">
        <title>The genome of the model beetle and pest Tribolium castaneum.</title>
        <authorList>
            <consortium name="Tribolium Genome Sequencing Consortium"/>
            <person name="Richards S."/>
            <person name="Gibbs R.A."/>
            <person name="Weinstock G.M."/>
            <person name="Brown S.J."/>
            <person name="Denell R."/>
            <person name="Beeman R.W."/>
            <person name="Gibbs R."/>
            <person name="Beeman R.W."/>
            <person name="Brown S.J."/>
            <person name="Bucher G."/>
            <person name="Friedrich M."/>
            <person name="Grimmelikhuijzen C.J."/>
            <person name="Klingler M."/>
            <person name="Lorenzen M."/>
            <person name="Richards S."/>
            <person name="Roth S."/>
            <person name="Schroder R."/>
            <person name="Tautz D."/>
            <person name="Zdobnov E.M."/>
            <person name="Muzny D."/>
            <person name="Gibbs R.A."/>
            <person name="Weinstock G.M."/>
            <person name="Attaway T."/>
            <person name="Bell S."/>
            <person name="Buhay C.J."/>
            <person name="Chandrabose M.N."/>
            <person name="Chavez D."/>
            <person name="Clerk-Blankenburg K.P."/>
            <person name="Cree A."/>
            <person name="Dao M."/>
            <person name="Davis C."/>
            <person name="Chacko J."/>
            <person name="Dinh H."/>
            <person name="Dugan-Rocha S."/>
            <person name="Fowler G."/>
            <person name="Garner T.T."/>
            <person name="Garnes J."/>
            <person name="Gnirke A."/>
            <person name="Hawes A."/>
            <person name="Hernandez J."/>
            <person name="Hines S."/>
            <person name="Holder M."/>
            <person name="Hume J."/>
            <person name="Jhangiani S.N."/>
            <person name="Joshi V."/>
            <person name="Khan Z.M."/>
            <person name="Jackson L."/>
            <person name="Kovar C."/>
            <person name="Kowis A."/>
            <person name="Lee S."/>
            <person name="Lewis L.R."/>
            <person name="Margolis J."/>
            <person name="Morgan M."/>
            <person name="Nazareth L.V."/>
            <person name="Nguyen N."/>
            <person name="Okwuonu G."/>
            <person name="Parker D."/>
            <person name="Richards S."/>
            <person name="Ruiz S.J."/>
            <person name="Santibanez J."/>
            <person name="Savard J."/>
            <person name="Scherer S.E."/>
            <person name="Schneider B."/>
            <person name="Sodergren E."/>
            <person name="Tautz D."/>
            <person name="Vattahil S."/>
            <person name="Villasana D."/>
            <person name="White C.S."/>
            <person name="Wright R."/>
            <person name="Park Y."/>
            <person name="Beeman R.W."/>
            <person name="Lord J."/>
            <person name="Oppert B."/>
            <person name="Lorenzen M."/>
            <person name="Brown S."/>
            <person name="Wang L."/>
            <person name="Savard J."/>
            <person name="Tautz D."/>
            <person name="Richards S."/>
            <person name="Weinstock G."/>
            <person name="Gibbs R.A."/>
            <person name="Liu Y."/>
            <person name="Worley K."/>
            <person name="Weinstock G."/>
            <person name="Elsik C.G."/>
            <person name="Reese J.T."/>
            <person name="Elhaik E."/>
            <person name="Landan G."/>
            <person name="Graur D."/>
            <person name="Arensburger P."/>
            <person name="Atkinson P."/>
            <person name="Beeman R.W."/>
            <person name="Beidler J."/>
            <person name="Brown S.J."/>
            <person name="Demuth J.P."/>
            <person name="Drury D.W."/>
            <person name="Du Y.Z."/>
            <person name="Fujiwara H."/>
            <person name="Lorenzen M."/>
            <person name="Maselli V."/>
            <person name="Osanai M."/>
            <person name="Park Y."/>
            <person name="Robertson H.M."/>
            <person name="Tu Z."/>
            <person name="Wang J.J."/>
            <person name="Wang S."/>
            <person name="Richards S."/>
            <person name="Song H."/>
            <person name="Zhang L."/>
            <person name="Sodergren E."/>
            <person name="Werner D."/>
            <person name="Stanke M."/>
            <person name="Morgenstern B."/>
            <person name="Solovyev V."/>
            <person name="Kosarev P."/>
            <person name="Brown G."/>
            <person name="Chen H.C."/>
            <person name="Ermolaeva O."/>
            <person name="Hlavina W."/>
            <person name="Kapustin Y."/>
            <person name="Kiryutin B."/>
            <person name="Kitts P."/>
            <person name="Maglott D."/>
            <person name="Pruitt K."/>
            <person name="Sapojnikov V."/>
            <person name="Souvorov A."/>
            <person name="Mackey A.J."/>
            <person name="Waterhouse R.M."/>
            <person name="Wyder S."/>
            <person name="Zdobnov E.M."/>
            <person name="Zdobnov E.M."/>
            <person name="Wyder S."/>
            <person name="Kriventseva E.V."/>
            <person name="Kadowaki T."/>
            <person name="Bork P."/>
            <person name="Aranda M."/>
            <person name="Bao R."/>
            <person name="Beermann A."/>
            <person name="Berns N."/>
            <person name="Bolognesi R."/>
            <person name="Bonneton F."/>
            <person name="Bopp D."/>
            <person name="Brown S.J."/>
            <person name="Bucher G."/>
            <person name="Butts T."/>
            <person name="Chaumot A."/>
            <person name="Denell R.E."/>
            <person name="Ferrier D.E."/>
            <person name="Friedrich M."/>
            <person name="Gordon C.M."/>
            <person name="Jindra M."/>
            <person name="Klingler M."/>
            <person name="Lan Q."/>
            <person name="Lattorff H.M."/>
            <person name="Laudet V."/>
            <person name="von Levetsow C."/>
            <person name="Liu Z."/>
            <person name="Lutz R."/>
            <person name="Lynch J.A."/>
            <person name="da Fonseca R.N."/>
            <person name="Posnien N."/>
            <person name="Reuter R."/>
            <person name="Roth S."/>
            <person name="Savard J."/>
            <person name="Schinko J.B."/>
            <person name="Schmitt C."/>
            <person name="Schoppmeier M."/>
            <person name="Schroder R."/>
            <person name="Shippy T.D."/>
            <person name="Simonnet F."/>
            <person name="Marques-Souza H."/>
            <person name="Tautz D."/>
            <person name="Tomoyasu Y."/>
            <person name="Trauner J."/>
            <person name="Van der Zee M."/>
            <person name="Vervoort M."/>
            <person name="Wittkopp N."/>
            <person name="Wimmer E.A."/>
            <person name="Yang X."/>
            <person name="Jones A.K."/>
            <person name="Sattelle D.B."/>
            <person name="Ebert P.R."/>
            <person name="Nelson D."/>
            <person name="Scott J.G."/>
            <person name="Beeman R.W."/>
            <person name="Muthukrishnan S."/>
            <person name="Kramer K.J."/>
            <person name="Arakane Y."/>
            <person name="Beeman R.W."/>
            <person name="Zhu Q."/>
            <person name="Hogenkamp D."/>
            <person name="Dixit R."/>
            <person name="Oppert B."/>
            <person name="Jiang H."/>
            <person name="Zou Z."/>
            <person name="Marshall J."/>
            <person name="Elpidina E."/>
            <person name="Vinokurov K."/>
            <person name="Oppert C."/>
            <person name="Zou Z."/>
            <person name="Evans J."/>
            <person name="Lu Z."/>
            <person name="Zhao P."/>
            <person name="Sumathipala N."/>
            <person name="Altincicek B."/>
            <person name="Vilcinskas A."/>
            <person name="Williams M."/>
            <person name="Hultmark D."/>
            <person name="Hetru C."/>
            <person name="Jiang H."/>
            <person name="Grimmelikhuijzen C.J."/>
            <person name="Hauser F."/>
            <person name="Cazzamali G."/>
            <person name="Williamson M."/>
            <person name="Park Y."/>
            <person name="Li B."/>
            <person name="Tanaka Y."/>
            <person name="Predel R."/>
            <person name="Neupert S."/>
            <person name="Schachtner J."/>
            <person name="Verleyen P."/>
            <person name="Raible F."/>
            <person name="Bork P."/>
            <person name="Friedrich M."/>
            <person name="Walden K.K."/>
            <person name="Robertson H.M."/>
            <person name="Angeli S."/>
            <person name="Foret S."/>
            <person name="Bucher G."/>
            <person name="Schuetz S."/>
            <person name="Maleszka R."/>
            <person name="Wimmer E.A."/>
            <person name="Beeman R.W."/>
            <person name="Lorenzen M."/>
            <person name="Tomoyasu Y."/>
            <person name="Miller S.C."/>
            <person name="Grossmann D."/>
            <person name="Bucher G."/>
        </authorList>
    </citation>
    <scope>NUCLEOTIDE SEQUENCE [LARGE SCALE GENOMIC DNA]</scope>
    <source>
        <strain evidence="1 2">Georgia GA2</strain>
    </source>
</reference>
<dbReference type="InParanoid" id="A0A139WE86"/>
<sequence>MGTGQFLWHRPWTADADCKRHPTEPIYFSRGCLHLRNAEVTTLYLRNSYGFLGWGSGI</sequence>
<reference evidence="1 2" key="2">
    <citation type="journal article" date="2010" name="Nucleic Acids Res.">
        <title>BeetleBase in 2010: revisions to provide comprehensive genomic information for Tribolium castaneum.</title>
        <authorList>
            <person name="Kim H.S."/>
            <person name="Murphy T."/>
            <person name="Xia J."/>
            <person name="Caragea D."/>
            <person name="Park Y."/>
            <person name="Beeman R.W."/>
            <person name="Lorenzen M.D."/>
            <person name="Butcher S."/>
            <person name="Manak J.R."/>
            <person name="Brown S.J."/>
        </authorList>
    </citation>
    <scope>GENOME REANNOTATION</scope>
    <source>
        <strain evidence="1 2">Georgia GA2</strain>
    </source>
</reference>
<accession>A0A139WE86</accession>
<evidence type="ECO:0000313" key="1">
    <source>
        <dbReference type="EMBL" id="KYB26270.1"/>
    </source>
</evidence>
<dbReference type="Proteomes" id="UP000007266">
    <property type="component" value="Linkage group 7"/>
</dbReference>
<name>A0A139WE86_TRICA</name>
<keyword evidence="2" id="KW-1185">Reference proteome</keyword>
<evidence type="ECO:0000313" key="2">
    <source>
        <dbReference type="Proteomes" id="UP000007266"/>
    </source>
</evidence>
<proteinExistence type="predicted"/>
<protein>
    <submittedName>
        <fullName evidence="1">Uncharacterized protein</fullName>
    </submittedName>
</protein>